<dbReference type="Proteomes" id="UP000616885">
    <property type="component" value="Unassembled WGS sequence"/>
</dbReference>
<sequence length="100" mass="11508">MFAGGHGLFELIPYISVLFSQRLAEEAGVLHPLMEEYDDKLNNWVMDDEHNLEEGSDQKKHYYQAMSNEFLRNSIHICLLAAIQALLFQTQALWPPSRTA</sequence>
<accession>A0A8H7NBQ4</accession>
<evidence type="ECO:0000313" key="2">
    <source>
        <dbReference type="Proteomes" id="UP000616885"/>
    </source>
</evidence>
<dbReference type="EMBL" id="JADCTT010000004">
    <property type="protein sequence ID" value="KAF9752857.1"/>
    <property type="molecule type" value="Genomic_DNA"/>
</dbReference>
<proteinExistence type="predicted"/>
<comment type="caution">
    <text evidence="1">The sequence shown here is derived from an EMBL/GenBank/DDBJ whole genome shotgun (WGS) entry which is preliminary data.</text>
</comment>
<evidence type="ECO:0000313" key="1">
    <source>
        <dbReference type="EMBL" id="KAF9752857.1"/>
    </source>
</evidence>
<dbReference type="AlphaFoldDB" id="A0A8H7NBQ4"/>
<name>A0A8H7NBQ4_BIOOC</name>
<organism evidence="1 2">
    <name type="scientific">Bionectria ochroleuca</name>
    <name type="common">Gliocladium roseum</name>
    <dbReference type="NCBI Taxonomy" id="29856"/>
    <lineage>
        <taxon>Eukaryota</taxon>
        <taxon>Fungi</taxon>
        <taxon>Dikarya</taxon>
        <taxon>Ascomycota</taxon>
        <taxon>Pezizomycotina</taxon>
        <taxon>Sordariomycetes</taxon>
        <taxon>Hypocreomycetidae</taxon>
        <taxon>Hypocreales</taxon>
        <taxon>Bionectriaceae</taxon>
        <taxon>Clonostachys</taxon>
    </lineage>
</organism>
<gene>
    <name evidence="1" type="ORF">IM811_011615</name>
</gene>
<protein>
    <submittedName>
        <fullName evidence="1">Uncharacterized protein</fullName>
    </submittedName>
</protein>
<reference evidence="1" key="1">
    <citation type="submission" date="2020-10" db="EMBL/GenBank/DDBJ databases">
        <title>High-Quality Genome Resource of Clonostachys rosea strain S41 by Oxford Nanopore Long-Read Sequencing.</title>
        <authorList>
            <person name="Wang H."/>
        </authorList>
    </citation>
    <scope>NUCLEOTIDE SEQUENCE</scope>
    <source>
        <strain evidence="1">S41</strain>
    </source>
</reference>